<sequence length="97" mass="10642">MRLLALSLGLLMGCGKKATEPTKATLPPGMEAAKKAHEAGNYREAVRLYTMELAAEEAKPAPSWMQLSYLNNELGLALDDAGQYDHALEYYQKDLAI</sequence>
<dbReference type="PROSITE" id="PS50293">
    <property type="entry name" value="TPR_REGION"/>
    <property type="match status" value="1"/>
</dbReference>
<name>A0A382C784_9ZZZZ</name>
<dbReference type="InterPro" id="IPR019734">
    <property type="entry name" value="TPR_rpt"/>
</dbReference>
<feature type="non-terminal residue" evidence="1">
    <location>
        <position position="97"/>
    </location>
</feature>
<dbReference type="SUPFAM" id="SSF48452">
    <property type="entry name" value="TPR-like"/>
    <property type="match status" value="1"/>
</dbReference>
<evidence type="ECO:0000313" key="1">
    <source>
        <dbReference type="EMBL" id="SVB21926.1"/>
    </source>
</evidence>
<dbReference type="InterPro" id="IPR011990">
    <property type="entry name" value="TPR-like_helical_dom_sf"/>
</dbReference>
<dbReference type="EMBL" id="UINC01033133">
    <property type="protein sequence ID" value="SVB21926.1"/>
    <property type="molecule type" value="Genomic_DNA"/>
</dbReference>
<organism evidence="1">
    <name type="scientific">marine metagenome</name>
    <dbReference type="NCBI Taxonomy" id="408172"/>
    <lineage>
        <taxon>unclassified sequences</taxon>
        <taxon>metagenomes</taxon>
        <taxon>ecological metagenomes</taxon>
    </lineage>
</organism>
<dbReference type="Gene3D" id="1.25.40.10">
    <property type="entry name" value="Tetratricopeptide repeat domain"/>
    <property type="match status" value="1"/>
</dbReference>
<protein>
    <submittedName>
        <fullName evidence="1">Uncharacterized protein</fullName>
    </submittedName>
</protein>
<gene>
    <name evidence="1" type="ORF">METZ01_LOCUS174780</name>
</gene>
<accession>A0A382C784</accession>
<dbReference type="Pfam" id="PF13176">
    <property type="entry name" value="TPR_7"/>
    <property type="match status" value="1"/>
</dbReference>
<proteinExistence type="predicted"/>
<reference evidence="1" key="1">
    <citation type="submission" date="2018-05" db="EMBL/GenBank/DDBJ databases">
        <authorList>
            <person name="Lanie J.A."/>
            <person name="Ng W.-L."/>
            <person name="Kazmierczak K.M."/>
            <person name="Andrzejewski T.M."/>
            <person name="Davidsen T.M."/>
            <person name="Wayne K.J."/>
            <person name="Tettelin H."/>
            <person name="Glass J.I."/>
            <person name="Rusch D."/>
            <person name="Podicherti R."/>
            <person name="Tsui H.-C.T."/>
            <person name="Winkler M.E."/>
        </authorList>
    </citation>
    <scope>NUCLEOTIDE SEQUENCE</scope>
</reference>
<dbReference type="AlphaFoldDB" id="A0A382C784"/>